<reference evidence="16" key="1">
    <citation type="submission" date="2021-01" db="EMBL/GenBank/DDBJ databases">
        <authorList>
            <person name="Zahm M."/>
            <person name="Roques C."/>
            <person name="Cabau C."/>
            <person name="Klopp C."/>
            <person name="Donnadieu C."/>
            <person name="Jouanno E."/>
            <person name="Lampietro C."/>
            <person name="Louis A."/>
            <person name="Herpin A."/>
            <person name="Echchiki A."/>
            <person name="Berthelot C."/>
            <person name="Parey E."/>
            <person name="Roest-Crollius H."/>
            <person name="Braasch I."/>
            <person name="Postlethwait J."/>
            <person name="Bobe J."/>
            <person name="Montfort J."/>
            <person name="Bouchez O."/>
            <person name="Begum T."/>
            <person name="Mejri S."/>
            <person name="Adams A."/>
            <person name="Chen W.-J."/>
            <person name="Guiguen Y."/>
        </authorList>
    </citation>
    <scope>NUCLEOTIDE SEQUENCE</scope>
    <source>
        <tissue evidence="16">Blood</tissue>
    </source>
</reference>
<dbReference type="PROSITE" id="PS50835">
    <property type="entry name" value="IG_LIKE"/>
    <property type="match status" value="1"/>
</dbReference>
<keyword evidence="4" id="KW-0732">Signal</keyword>
<feature type="domain" description="Ig-like" evidence="15">
    <location>
        <begin position="6"/>
        <end position="121"/>
    </location>
</feature>
<dbReference type="InterPro" id="IPR015468">
    <property type="entry name" value="CD8_asu"/>
</dbReference>
<evidence type="ECO:0000256" key="12">
    <source>
        <dbReference type="ARBA" id="ARBA00023288"/>
    </source>
</evidence>
<dbReference type="Gene3D" id="2.60.40.10">
    <property type="entry name" value="Immunoglobulins"/>
    <property type="match status" value="1"/>
</dbReference>
<evidence type="ECO:0000259" key="15">
    <source>
        <dbReference type="PROSITE" id="PS50835"/>
    </source>
</evidence>
<dbReference type="Proteomes" id="UP000829720">
    <property type="component" value="Unassembled WGS sequence"/>
</dbReference>
<dbReference type="InterPro" id="IPR007110">
    <property type="entry name" value="Ig-like_dom"/>
</dbReference>
<organism evidence="16 17">
    <name type="scientific">Albula goreensis</name>
    <dbReference type="NCBI Taxonomy" id="1534307"/>
    <lineage>
        <taxon>Eukaryota</taxon>
        <taxon>Metazoa</taxon>
        <taxon>Chordata</taxon>
        <taxon>Craniata</taxon>
        <taxon>Vertebrata</taxon>
        <taxon>Euteleostomi</taxon>
        <taxon>Actinopterygii</taxon>
        <taxon>Neopterygii</taxon>
        <taxon>Teleostei</taxon>
        <taxon>Albuliformes</taxon>
        <taxon>Albulidae</taxon>
        <taxon>Albula</taxon>
    </lineage>
</organism>
<name>A0A8T3E6B2_9TELE</name>
<keyword evidence="3 14" id="KW-0812">Transmembrane</keyword>
<dbReference type="PANTHER" id="PTHR10441">
    <property type="entry name" value="CD8 ALPHA CHAIN"/>
    <property type="match status" value="1"/>
</dbReference>
<evidence type="ECO:0000256" key="5">
    <source>
        <dbReference type="ARBA" id="ARBA00022859"/>
    </source>
</evidence>
<comment type="caution">
    <text evidence="16">The sequence shown here is derived from an EMBL/GenBank/DDBJ whole genome shotgun (WGS) entry which is preliminary data.</text>
</comment>
<keyword evidence="6 14" id="KW-1133">Transmembrane helix</keyword>
<dbReference type="GO" id="GO:0005886">
    <property type="term" value="C:plasma membrane"/>
    <property type="evidence" value="ECO:0007669"/>
    <property type="project" value="UniProtKB-SubCell"/>
</dbReference>
<evidence type="ECO:0000256" key="2">
    <source>
        <dbReference type="ARBA" id="ARBA00022475"/>
    </source>
</evidence>
<evidence type="ECO:0000256" key="9">
    <source>
        <dbReference type="ARBA" id="ARBA00023139"/>
    </source>
</evidence>
<keyword evidence="9" id="KW-0564">Palmitate</keyword>
<keyword evidence="10" id="KW-1015">Disulfide bond</keyword>
<dbReference type="AlphaFoldDB" id="A0A8T3E6B2"/>
<dbReference type="PANTHER" id="PTHR10441:SF2">
    <property type="entry name" value="T-CELL SURFACE GLYCOPROTEIN CD8 ALPHA CHAIN"/>
    <property type="match status" value="1"/>
</dbReference>
<evidence type="ECO:0000256" key="1">
    <source>
        <dbReference type="ARBA" id="ARBA00004251"/>
    </source>
</evidence>
<evidence type="ECO:0000256" key="10">
    <source>
        <dbReference type="ARBA" id="ARBA00023157"/>
    </source>
</evidence>
<dbReference type="InterPro" id="IPR036179">
    <property type="entry name" value="Ig-like_dom_sf"/>
</dbReference>
<dbReference type="OrthoDB" id="9906515at2759"/>
<keyword evidence="5" id="KW-0391">Immunity</keyword>
<evidence type="ECO:0000256" key="7">
    <source>
        <dbReference type="ARBA" id="ARBA00023130"/>
    </source>
</evidence>
<keyword evidence="7" id="KW-1064">Adaptive immunity</keyword>
<evidence type="ECO:0000256" key="8">
    <source>
        <dbReference type="ARBA" id="ARBA00023136"/>
    </source>
</evidence>
<keyword evidence="13" id="KW-0393">Immunoglobulin domain</keyword>
<evidence type="ECO:0000256" key="13">
    <source>
        <dbReference type="ARBA" id="ARBA00023319"/>
    </source>
</evidence>
<evidence type="ECO:0000313" key="16">
    <source>
        <dbReference type="EMBL" id="KAI1904643.1"/>
    </source>
</evidence>
<keyword evidence="12" id="KW-0449">Lipoprotein</keyword>
<evidence type="ECO:0000256" key="6">
    <source>
        <dbReference type="ARBA" id="ARBA00022989"/>
    </source>
</evidence>
<comment type="subcellular location">
    <subcellularLocation>
        <location evidence="1">Cell membrane</location>
        <topology evidence="1">Single-pass type I membrane protein</topology>
    </subcellularLocation>
</comment>
<feature type="transmembrane region" description="Helical" evidence="14">
    <location>
        <begin position="167"/>
        <end position="191"/>
    </location>
</feature>
<dbReference type="EMBL" id="JAERUA010000001">
    <property type="protein sequence ID" value="KAI1904643.1"/>
    <property type="molecule type" value="Genomic_DNA"/>
</dbReference>
<keyword evidence="11" id="KW-0325">Glycoprotein</keyword>
<evidence type="ECO:0000313" key="17">
    <source>
        <dbReference type="Proteomes" id="UP000829720"/>
    </source>
</evidence>
<keyword evidence="2" id="KW-1003">Cell membrane</keyword>
<evidence type="ECO:0000256" key="11">
    <source>
        <dbReference type="ARBA" id="ARBA00023180"/>
    </source>
</evidence>
<dbReference type="SUPFAM" id="SSF48726">
    <property type="entry name" value="Immunoglobulin"/>
    <property type="match status" value="1"/>
</dbReference>
<proteinExistence type="predicted"/>
<keyword evidence="8 14" id="KW-0472">Membrane</keyword>
<dbReference type="InterPro" id="IPR013783">
    <property type="entry name" value="Ig-like_fold"/>
</dbReference>
<dbReference type="GO" id="GO:0002250">
    <property type="term" value="P:adaptive immune response"/>
    <property type="evidence" value="ECO:0007669"/>
    <property type="project" value="UniProtKB-KW"/>
</dbReference>
<evidence type="ECO:0000256" key="4">
    <source>
        <dbReference type="ARBA" id="ARBA00022729"/>
    </source>
</evidence>
<protein>
    <recommendedName>
        <fullName evidence="15">Ig-like domain-containing protein</fullName>
    </recommendedName>
</protein>
<evidence type="ECO:0000256" key="3">
    <source>
        <dbReference type="ARBA" id="ARBA00022692"/>
    </source>
</evidence>
<evidence type="ECO:0000256" key="14">
    <source>
        <dbReference type="SAM" id="Phobius"/>
    </source>
</evidence>
<accession>A0A8T3E6B2</accession>
<gene>
    <name evidence="16" type="ORF">AGOR_G00007800</name>
</gene>
<sequence>MSRFYERIVVFLFFFEYTYQRDTTTKSFAENTQVELECDPPKKGSTTYWFRLRDSGIEFLATYTSSGFFKIEPDKNIFGTGKIAKNILIIKEFQKERDSGVYSCASMNSNRLNFGEATRIQGHPEPTPTTKTTTMKLPKPTTVTCPSITGCDCKNSKVSPPAIDCNLMIYAPLAGGCGLFCLILIITICYCNRLRKKRCPHHYKRTPKNQVPVRQAMSDRYV</sequence>
<keyword evidence="17" id="KW-1185">Reference proteome</keyword>